<dbReference type="Pfam" id="PF09723">
    <property type="entry name" value="Zn_ribbon_8"/>
    <property type="match status" value="1"/>
</dbReference>
<dbReference type="AlphaFoldDB" id="A0A2A4T909"/>
<dbReference type="EMBL" id="NVSR01000008">
    <property type="protein sequence ID" value="PCI30012.1"/>
    <property type="molecule type" value="Genomic_DNA"/>
</dbReference>
<dbReference type="SMART" id="SM00834">
    <property type="entry name" value="CxxC_CXXC_SSSS"/>
    <property type="match status" value="1"/>
</dbReference>
<name>A0A2A4T909_9DELT</name>
<evidence type="ECO:0000256" key="1">
    <source>
        <dbReference type="SAM" id="MobiDB-lite"/>
    </source>
</evidence>
<evidence type="ECO:0000259" key="2">
    <source>
        <dbReference type="SMART" id="SM00834"/>
    </source>
</evidence>
<feature type="compositionally biased region" description="Basic and acidic residues" evidence="1">
    <location>
        <begin position="66"/>
        <end position="90"/>
    </location>
</feature>
<proteinExistence type="predicted"/>
<comment type="caution">
    <text evidence="3">The sequence shown here is derived from an EMBL/GenBank/DDBJ whole genome shotgun (WGS) entry which is preliminary data.</text>
</comment>
<dbReference type="PANTHER" id="PTHR34404">
    <property type="entry name" value="REGULATORY PROTEIN, FMDB FAMILY"/>
    <property type="match status" value="1"/>
</dbReference>
<feature type="domain" description="Putative regulatory protein FmdB zinc ribbon" evidence="2">
    <location>
        <begin position="1"/>
        <end position="42"/>
    </location>
</feature>
<gene>
    <name evidence="3" type="ORF">COB67_02770</name>
</gene>
<evidence type="ECO:0000313" key="3">
    <source>
        <dbReference type="EMBL" id="PCI30012.1"/>
    </source>
</evidence>
<evidence type="ECO:0000313" key="4">
    <source>
        <dbReference type="Proteomes" id="UP000218113"/>
    </source>
</evidence>
<organism evidence="3 4">
    <name type="scientific">SAR324 cluster bacterium</name>
    <dbReference type="NCBI Taxonomy" id="2024889"/>
    <lineage>
        <taxon>Bacteria</taxon>
        <taxon>Deltaproteobacteria</taxon>
        <taxon>SAR324 cluster</taxon>
    </lineage>
</organism>
<dbReference type="Proteomes" id="UP000218113">
    <property type="component" value="Unassembled WGS sequence"/>
</dbReference>
<sequence length="112" mass="11331">MPIYEYTCTDCEAEHEVIQKISDGPLKSCPACNESSLVKKTSRSAFHLKGGGWYKDGYGAPSGGSSDKKASNGGSSDKKASSDGSSDKKAANGGSSSKKASSATKASGSPAS</sequence>
<accession>A0A2A4T909</accession>
<feature type="compositionally biased region" description="Low complexity" evidence="1">
    <location>
        <begin position="91"/>
        <end position="112"/>
    </location>
</feature>
<dbReference type="NCBIfam" id="TIGR02605">
    <property type="entry name" value="CxxC_CxxC_SSSS"/>
    <property type="match status" value="1"/>
</dbReference>
<dbReference type="PANTHER" id="PTHR34404:SF2">
    <property type="entry name" value="CONSERVED SERINE RICH PROTEIN"/>
    <property type="match status" value="1"/>
</dbReference>
<dbReference type="InterPro" id="IPR013429">
    <property type="entry name" value="Regulatory_FmdB_Zinc_ribbon"/>
</dbReference>
<protein>
    <submittedName>
        <fullName evidence="3">FmdB family transcriptional regulator</fullName>
    </submittedName>
</protein>
<feature type="region of interest" description="Disordered" evidence="1">
    <location>
        <begin position="50"/>
        <end position="112"/>
    </location>
</feature>
<reference evidence="4" key="1">
    <citation type="submission" date="2017-08" db="EMBL/GenBank/DDBJ databases">
        <title>A dynamic microbial community with high functional redundancy inhabits the cold, oxic subseafloor aquifer.</title>
        <authorList>
            <person name="Tully B.J."/>
            <person name="Wheat C.G."/>
            <person name="Glazer B.T."/>
            <person name="Huber J.A."/>
        </authorList>
    </citation>
    <scope>NUCLEOTIDE SEQUENCE [LARGE SCALE GENOMIC DNA]</scope>
</reference>